<feature type="transmembrane region" description="Helical" evidence="1">
    <location>
        <begin position="83"/>
        <end position="105"/>
    </location>
</feature>
<name>A0A7D4NLB4_9GAMM</name>
<dbReference type="EMBL" id="CP054020">
    <property type="protein sequence ID" value="QKI89034.1"/>
    <property type="molecule type" value="Genomic_DNA"/>
</dbReference>
<keyword evidence="3" id="KW-1185">Reference proteome</keyword>
<protein>
    <submittedName>
        <fullName evidence="2">Uncharacterized protein</fullName>
    </submittedName>
</protein>
<dbReference type="AlphaFoldDB" id="A0A7D4NLB4"/>
<dbReference type="KEGG" id="txa:HQN79_05340"/>
<proteinExistence type="predicted"/>
<reference evidence="2 3" key="1">
    <citation type="submission" date="2020-05" db="EMBL/GenBank/DDBJ databases">
        <title>Thiomicrorhabdus sediminis sp.nov. and Thiomicrorhabdus xiamenensis sp.nov., novel sulfur-oxidizing bacteria isolated from coastal sediment.</title>
        <authorList>
            <person name="Liu X."/>
        </authorList>
    </citation>
    <scope>NUCLEOTIDE SEQUENCE [LARGE SCALE GENOMIC DNA]</scope>
    <source>
        <strain evidence="2 3">G2</strain>
    </source>
</reference>
<keyword evidence="1" id="KW-1133">Transmembrane helix</keyword>
<gene>
    <name evidence="2" type="ORF">HQN79_05340</name>
</gene>
<evidence type="ECO:0000256" key="1">
    <source>
        <dbReference type="SAM" id="Phobius"/>
    </source>
</evidence>
<keyword evidence="1" id="KW-0472">Membrane</keyword>
<dbReference type="Proteomes" id="UP000504724">
    <property type="component" value="Chromosome"/>
</dbReference>
<feature type="transmembrane region" description="Helical" evidence="1">
    <location>
        <begin position="31"/>
        <end position="50"/>
    </location>
</feature>
<keyword evidence="1" id="KW-0812">Transmembrane</keyword>
<dbReference type="RefSeq" id="WP_173284787.1">
    <property type="nucleotide sequence ID" value="NZ_CP054020.1"/>
</dbReference>
<organism evidence="2 3">
    <name type="scientific">Thiomicrorhabdus xiamenensis</name>
    <dbReference type="NCBI Taxonomy" id="2739063"/>
    <lineage>
        <taxon>Bacteria</taxon>
        <taxon>Pseudomonadati</taxon>
        <taxon>Pseudomonadota</taxon>
        <taxon>Gammaproteobacteria</taxon>
        <taxon>Thiotrichales</taxon>
        <taxon>Piscirickettsiaceae</taxon>
        <taxon>Thiomicrorhabdus</taxon>
    </lineage>
</organism>
<evidence type="ECO:0000313" key="3">
    <source>
        <dbReference type="Proteomes" id="UP000504724"/>
    </source>
</evidence>
<sequence length="106" mass="12173">MHRRASLFLLLAWGFGITGLLLGVFLEPMWFARFGSLVVLFAVMSEYALLHGEFDVLYRKLDKLDVGEDIPDLSPSKWQRKKVWAAHLTVVVGTLVWGFGDLFIWF</sequence>
<feature type="transmembrane region" description="Helical" evidence="1">
    <location>
        <begin position="7"/>
        <end position="25"/>
    </location>
</feature>
<accession>A0A7D4NLB4</accession>
<evidence type="ECO:0000313" key="2">
    <source>
        <dbReference type="EMBL" id="QKI89034.1"/>
    </source>
</evidence>